<comment type="caution">
    <text evidence="2">The sequence shown here is derived from an EMBL/GenBank/DDBJ whole genome shotgun (WGS) entry which is preliminary data.</text>
</comment>
<feature type="transmembrane region" description="Helical" evidence="1">
    <location>
        <begin position="92"/>
        <end position="111"/>
    </location>
</feature>
<dbReference type="RefSeq" id="WP_152537668.1">
    <property type="nucleotide sequence ID" value="NZ_AZGA01000057.1"/>
</dbReference>
<dbReference type="Proteomes" id="UP000051236">
    <property type="component" value="Unassembled WGS sequence"/>
</dbReference>
<dbReference type="AlphaFoldDB" id="A0A0R1XTC1"/>
<gene>
    <name evidence="2" type="ORF">FC83_GL003266</name>
</gene>
<name>A0A0R1XTC1_9LACO</name>
<keyword evidence="1" id="KW-0472">Membrane</keyword>
<sequence>MKKNFVTLVILFLAALAATCWLGYLQIYVFPDAKTAEMIANKQNMVFGVSIVSSVVTSIISALIPVLLYALIKALVSKDSLTAKAPGVRLAAYYYVNCLVVLVLTLGFTYLTHNKVPAVANMAIYYGGVVIQILLSYSVVNKRKPYILFSALLLLVASITPVIQLITT</sequence>
<feature type="transmembrane region" description="Helical" evidence="1">
    <location>
        <begin position="46"/>
        <end position="71"/>
    </location>
</feature>
<evidence type="ECO:0000256" key="1">
    <source>
        <dbReference type="SAM" id="Phobius"/>
    </source>
</evidence>
<dbReference type="PATRIC" id="fig|1423734.3.peg.3317"/>
<accession>A0A0R1XTC1</accession>
<reference evidence="2 3" key="1">
    <citation type="journal article" date="2015" name="Genome Announc.">
        <title>Expanding the biotechnology potential of lactobacilli through comparative genomics of 213 strains and associated genera.</title>
        <authorList>
            <person name="Sun Z."/>
            <person name="Harris H.M."/>
            <person name="McCann A."/>
            <person name="Guo C."/>
            <person name="Argimon S."/>
            <person name="Zhang W."/>
            <person name="Yang X."/>
            <person name="Jeffery I.B."/>
            <person name="Cooney J.C."/>
            <person name="Kagawa T.F."/>
            <person name="Liu W."/>
            <person name="Song Y."/>
            <person name="Salvetti E."/>
            <person name="Wrobel A."/>
            <person name="Rasinkangas P."/>
            <person name="Parkhill J."/>
            <person name="Rea M.C."/>
            <person name="O'Sullivan O."/>
            <person name="Ritari J."/>
            <person name="Douillard F.P."/>
            <person name="Paul Ross R."/>
            <person name="Yang R."/>
            <person name="Briner A.E."/>
            <person name="Felis G.E."/>
            <person name="de Vos W.M."/>
            <person name="Barrangou R."/>
            <person name="Klaenhammer T.R."/>
            <person name="Caufield P.W."/>
            <person name="Cui Y."/>
            <person name="Zhang H."/>
            <person name="O'Toole P.W."/>
        </authorList>
    </citation>
    <scope>NUCLEOTIDE SEQUENCE [LARGE SCALE GENOMIC DNA]</scope>
    <source>
        <strain evidence="2 3">DSM 18527</strain>
    </source>
</reference>
<organism evidence="2 3">
    <name type="scientific">Agrilactobacillus composti DSM 18527 = JCM 14202</name>
    <dbReference type="NCBI Taxonomy" id="1423734"/>
    <lineage>
        <taxon>Bacteria</taxon>
        <taxon>Bacillati</taxon>
        <taxon>Bacillota</taxon>
        <taxon>Bacilli</taxon>
        <taxon>Lactobacillales</taxon>
        <taxon>Lactobacillaceae</taxon>
        <taxon>Agrilactobacillus</taxon>
    </lineage>
</organism>
<protein>
    <submittedName>
        <fullName evidence="2">Uncharacterized protein</fullName>
    </submittedName>
</protein>
<evidence type="ECO:0000313" key="3">
    <source>
        <dbReference type="Proteomes" id="UP000051236"/>
    </source>
</evidence>
<feature type="transmembrane region" description="Helical" evidence="1">
    <location>
        <begin position="123"/>
        <end position="140"/>
    </location>
</feature>
<keyword evidence="3" id="KW-1185">Reference proteome</keyword>
<evidence type="ECO:0000313" key="2">
    <source>
        <dbReference type="EMBL" id="KRM33185.1"/>
    </source>
</evidence>
<feature type="transmembrane region" description="Helical" evidence="1">
    <location>
        <begin position="147"/>
        <end position="166"/>
    </location>
</feature>
<proteinExistence type="predicted"/>
<dbReference type="EMBL" id="AZGA01000057">
    <property type="protein sequence ID" value="KRM33185.1"/>
    <property type="molecule type" value="Genomic_DNA"/>
</dbReference>
<keyword evidence="1" id="KW-1133">Transmembrane helix</keyword>
<keyword evidence="1" id="KW-0812">Transmembrane</keyword>